<dbReference type="Pfam" id="PF00089">
    <property type="entry name" value="Trypsin"/>
    <property type="match status" value="1"/>
</dbReference>
<dbReference type="PROSITE" id="PS50240">
    <property type="entry name" value="TRYPSIN_DOM"/>
    <property type="match status" value="1"/>
</dbReference>
<gene>
    <name evidence="4" type="primary">106083838</name>
</gene>
<protein>
    <recommendedName>
        <fullName evidence="3">Peptidase S1 domain-containing protein</fullName>
    </recommendedName>
</protein>
<dbReference type="SUPFAM" id="SSF50494">
    <property type="entry name" value="Trypsin-like serine proteases"/>
    <property type="match status" value="1"/>
</dbReference>
<dbReference type="InterPro" id="IPR001254">
    <property type="entry name" value="Trypsin_dom"/>
</dbReference>
<dbReference type="InterPro" id="IPR043504">
    <property type="entry name" value="Peptidase_S1_PA_chymotrypsin"/>
</dbReference>
<dbReference type="STRING" id="35570.A0A1I8Q0D7"/>
<keyword evidence="1" id="KW-1015">Disulfide bond</keyword>
<dbReference type="GO" id="GO:0006508">
    <property type="term" value="P:proteolysis"/>
    <property type="evidence" value="ECO:0007669"/>
    <property type="project" value="InterPro"/>
</dbReference>
<dbReference type="AlphaFoldDB" id="A0A1I8Q0D7"/>
<dbReference type="InterPro" id="IPR009003">
    <property type="entry name" value="Peptidase_S1_PA"/>
</dbReference>
<dbReference type="KEGG" id="scac:106083838"/>
<proteinExistence type="predicted"/>
<keyword evidence="2" id="KW-0732">Signal</keyword>
<feature type="signal peptide" evidence="2">
    <location>
        <begin position="1"/>
        <end position="17"/>
    </location>
</feature>
<accession>A0A1I8Q0D7</accession>
<evidence type="ECO:0000313" key="5">
    <source>
        <dbReference type="Proteomes" id="UP000095300"/>
    </source>
</evidence>
<evidence type="ECO:0000256" key="2">
    <source>
        <dbReference type="SAM" id="SignalP"/>
    </source>
</evidence>
<dbReference type="FunFam" id="2.40.10.10:FF:000068">
    <property type="entry name" value="transmembrane protease serine 2"/>
    <property type="match status" value="1"/>
</dbReference>
<keyword evidence="5" id="KW-1185">Reference proteome</keyword>
<reference evidence="4" key="1">
    <citation type="submission" date="2020-05" db="UniProtKB">
        <authorList>
            <consortium name="EnsemblMetazoa"/>
        </authorList>
    </citation>
    <scope>IDENTIFICATION</scope>
    <source>
        <strain evidence="4">USDA</strain>
    </source>
</reference>
<dbReference type="PROSITE" id="PS00134">
    <property type="entry name" value="TRYPSIN_HIS"/>
    <property type="match status" value="1"/>
</dbReference>
<dbReference type="GO" id="GO:0004252">
    <property type="term" value="F:serine-type endopeptidase activity"/>
    <property type="evidence" value="ECO:0007669"/>
    <property type="project" value="InterPro"/>
</dbReference>
<dbReference type="PANTHER" id="PTHR24252">
    <property type="entry name" value="ACROSIN-RELATED"/>
    <property type="match status" value="1"/>
</dbReference>
<evidence type="ECO:0000313" key="4">
    <source>
        <dbReference type="EnsemblMetazoa" id="SCAU012689-PA"/>
    </source>
</evidence>
<feature type="domain" description="Peptidase S1" evidence="3">
    <location>
        <begin position="33"/>
        <end position="150"/>
    </location>
</feature>
<dbReference type="VEuPathDB" id="VectorBase:SCAU012689"/>
<organism evidence="4 5">
    <name type="scientific">Stomoxys calcitrans</name>
    <name type="common">Stable fly</name>
    <name type="synonym">Conops calcitrans</name>
    <dbReference type="NCBI Taxonomy" id="35570"/>
    <lineage>
        <taxon>Eukaryota</taxon>
        <taxon>Metazoa</taxon>
        <taxon>Ecdysozoa</taxon>
        <taxon>Arthropoda</taxon>
        <taxon>Hexapoda</taxon>
        <taxon>Insecta</taxon>
        <taxon>Pterygota</taxon>
        <taxon>Neoptera</taxon>
        <taxon>Endopterygota</taxon>
        <taxon>Diptera</taxon>
        <taxon>Brachycera</taxon>
        <taxon>Muscomorpha</taxon>
        <taxon>Muscoidea</taxon>
        <taxon>Muscidae</taxon>
        <taxon>Stomoxys</taxon>
    </lineage>
</organism>
<dbReference type="Gene3D" id="2.40.10.10">
    <property type="entry name" value="Trypsin-like serine proteases"/>
    <property type="match status" value="1"/>
</dbReference>
<dbReference type="EnsemblMetazoa" id="SCAU012689-RA">
    <property type="protein sequence ID" value="SCAU012689-PA"/>
    <property type="gene ID" value="SCAU012689"/>
</dbReference>
<feature type="chain" id="PRO_5009327511" description="Peptidase S1 domain-containing protein" evidence="2">
    <location>
        <begin position="18"/>
        <end position="150"/>
    </location>
</feature>
<dbReference type="InterPro" id="IPR018114">
    <property type="entry name" value="TRYPSIN_HIS"/>
</dbReference>
<evidence type="ECO:0000259" key="3">
    <source>
        <dbReference type="PROSITE" id="PS50240"/>
    </source>
</evidence>
<dbReference type="Proteomes" id="UP000095300">
    <property type="component" value="Unassembled WGS sequence"/>
</dbReference>
<dbReference type="PANTHER" id="PTHR24252:SF7">
    <property type="entry name" value="HYALIN"/>
    <property type="match status" value="1"/>
</dbReference>
<name>A0A1I8Q0D7_STOCA</name>
<evidence type="ECO:0000256" key="1">
    <source>
        <dbReference type="ARBA" id="ARBA00023157"/>
    </source>
</evidence>
<dbReference type="OrthoDB" id="10061449at2759"/>
<sequence length="150" mass="15945">MILFVTIAALVIACTSAASLDGIPRPGFPEGRIINGHPAIKGQAPFIVSLKSDSHFCGGSIIDAHWVLTAAHCLTRDEFQLVAGLYERSDESDVQIRNVNGKKFIFTHELYGGGVGPHDIGLIYVEEAFDLNALSRDGSAPVASINLPSG</sequence>